<gene>
    <name evidence="10" type="ORF">E4U09_003384</name>
</gene>
<dbReference type="InterPro" id="IPR002472">
    <property type="entry name" value="Palm_thioest"/>
</dbReference>
<evidence type="ECO:0000256" key="9">
    <source>
        <dbReference type="SAM" id="SignalP"/>
    </source>
</evidence>
<reference evidence="10 11" key="1">
    <citation type="journal article" date="2020" name="bioRxiv">
        <title>Whole genome comparisons of ergot fungi reveals the divergence and evolution of species within the genus Claviceps are the result of varying mechanisms driving genome evolution and host range expansion.</title>
        <authorList>
            <person name="Wyka S.A."/>
            <person name="Mondo S.J."/>
            <person name="Liu M."/>
            <person name="Dettman J."/>
            <person name="Nalam V."/>
            <person name="Broders K.D."/>
        </authorList>
    </citation>
    <scope>NUCLEOTIDE SEQUENCE [LARGE SCALE GENOMIC DNA]</scope>
    <source>
        <strain evidence="10 11">Clav52</strain>
    </source>
</reference>
<dbReference type="Pfam" id="PF02089">
    <property type="entry name" value="Palm_thioest"/>
    <property type="match status" value="1"/>
</dbReference>
<organism evidence="10 11">
    <name type="scientific">Claviceps aff. purpurea</name>
    <dbReference type="NCBI Taxonomy" id="1967640"/>
    <lineage>
        <taxon>Eukaryota</taxon>
        <taxon>Fungi</taxon>
        <taxon>Dikarya</taxon>
        <taxon>Ascomycota</taxon>
        <taxon>Pezizomycotina</taxon>
        <taxon>Sordariomycetes</taxon>
        <taxon>Hypocreomycetidae</taxon>
        <taxon>Hypocreales</taxon>
        <taxon>Clavicipitaceae</taxon>
        <taxon>Claviceps</taxon>
    </lineage>
</organism>
<name>A0A9P7QFC2_9HYPO</name>
<feature type="chain" id="PRO_5040194573" description="Palmitoyl-protein thioesterase 1" evidence="9">
    <location>
        <begin position="17"/>
        <end position="338"/>
    </location>
</feature>
<dbReference type="Proteomes" id="UP000707071">
    <property type="component" value="Unassembled WGS sequence"/>
</dbReference>
<evidence type="ECO:0000313" key="10">
    <source>
        <dbReference type="EMBL" id="KAG6292549.1"/>
    </source>
</evidence>
<evidence type="ECO:0000256" key="2">
    <source>
        <dbReference type="ARBA" id="ARBA00012423"/>
    </source>
</evidence>
<evidence type="ECO:0000256" key="1">
    <source>
        <dbReference type="ARBA" id="ARBA00010758"/>
    </source>
</evidence>
<feature type="signal peptide" evidence="9">
    <location>
        <begin position="1"/>
        <end position="16"/>
    </location>
</feature>
<evidence type="ECO:0000256" key="3">
    <source>
        <dbReference type="ARBA" id="ARBA00014212"/>
    </source>
</evidence>
<keyword evidence="11" id="KW-1185">Reference proteome</keyword>
<evidence type="ECO:0000256" key="8">
    <source>
        <dbReference type="ARBA" id="ARBA00031934"/>
    </source>
</evidence>
<dbReference type="FunFam" id="3.40.50.1820:FF:000107">
    <property type="entry name" value="Palmitoyl-protein thioesterase 1"/>
    <property type="match status" value="1"/>
</dbReference>
<keyword evidence="6" id="KW-1015">Disulfide bond</keyword>
<dbReference type="PANTHER" id="PTHR11247:SF8">
    <property type="entry name" value="PALMITOYL-PROTEIN THIOESTERASE 1"/>
    <property type="match status" value="1"/>
</dbReference>
<dbReference type="Gene3D" id="3.40.50.1820">
    <property type="entry name" value="alpha/beta hydrolase"/>
    <property type="match status" value="1"/>
</dbReference>
<dbReference type="GO" id="GO:0008474">
    <property type="term" value="F:palmitoyl-(protein) hydrolase activity"/>
    <property type="evidence" value="ECO:0007669"/>
    <property type="project" value="UniProtKB-EC"/>
</dbReference>
<dbReference type="SUPFAM" id="SSF53474">
    <property type="entry name" value="alpha/beta-Hydrolases"/>
    <property type="match status" value="1"/>
</dbReference>
<sequence>MRTSLITPALLGTTLASDPSTYSKTTNNPLPLIIWHGLGDSASSESLAQIAHLADTIAPGILVHIINPTPDNTPDNTPDDRSATFFGNVTEQIQTVCTQLAHHPILSTAPAVDAIGFSQGGQFLRGYLERCNKPPLRNLITFGSQHNGITSFRDCAASDFVCKTAMALLRYNVWGSFVQSRVVPAQYFRPAVTTAPEVEDDDDEYRSYLEHSNYLADINNEREVKNAKYKTNVARLENLVLYMFENDTVSIPKESAWFGGDVSPEGRAIGLRDRAMYKEDWLGLRVLDERGGLKFRSVPGEHMQITEEVLNQTMREFLGPYKGKVLSGDEEDAQSEEL</sequence>
<evidence type="ECO:0000256" key="5">
    <source>
        <dbReference type="ARBA" id="ARBA00022801"/>
    </source>
</evidence>
<keyword evidence="7" id="KW-0325">Glycoprotein</keyword>
<evidence type="ECO:0000256" key="7">
    <source>
        <dbReference type="ARBA" id="ARBA00023180"/>
    </source>
</evidence>
<evidence type="ECO:0000313" key="11">
    <source>
        <dbReference type="Proteomes" id="UP000707071"/>
    </source>
</evidence>
<comment type="similarity">
    <text evidence="1">Belongs to the palmitoyl-protein thioesterase family.</text>
</comment>
<protein>
    <recommendedName>
        <fullName evidence="3">Palmitoyl-protein thioesterase 1</fullName>
        <ecNumber evidence="2">3.1.2.22</ecNumber>
    </recommendedName>
    <alternativeName>
        <fullName evidence="8">Palmitoyl-protein hydrolase 1</fullName>
    </alternativeName>
</protein>
<dbReference type="PANTHER" id="PTHR11247">
    <property type="entry name" value="PALMITOYL-PROTEIN THIOESTERASE/DOLICHYLDIPHOSPHATASE 1"/>
    <property type="match status" value="1"/>
</dbReference>
<evidence type="ECO:0000256" key="6">
    <source>
        <dbReference type="ARBA" id="ARBA00023157"/>
    </source>
</evidence>
<proteinExistence type="inferred from homology"/>
<accession>A0A9P7QFC2</accession>
<dbReference type="PRINTS" id="PR00414">
    <property type="entry name" value="PPTHIESTRASE"/>
</dbReference>
<dbReference type="AlphaFoldDB" id="A0A9P7QFC2"/>
<dbReference type="EC" id="3.1.2.22" evidence="2"/>
<keyword evidence="4 9" id="KW-0732">Signal</keyword>
<evidence type="ECO:0000256" key="4">
    <source>
        <dbReference type="ARBA" id="ARBA00022729"/>
    </source>
</evidence>
<keyword evidence="5" id="KW-0378">Hydrolase</keyword>
<comment type="caution">
    <text evidence="10">The sequence shown here is derived from an EMBL/GenBank/DDBJ whole genome shotgun (WGS) entry which is preliminary data.</text>
</comment>
<dbReference type="InterPro" id="IPR029058">
    <property type="entry name" value="AB_hydrolase_fold"/>
</dbReference>
<dbReference type="EMBL" id="SRRH01000271">
    <property type="protein sequence ID" value="KAG6292549.1"/>
    <property type="molecule type" value="Genomic_DNA"/>
</dbReference>